<evidence type="ECO:0000313" key="5">
    <source>
        <dbReference type="EMBL" id="SEN75038.1"/>
    </source>
</evidence>
<dbReference type="InterPro" id="IPR019316">
    <property type="entry name" value="G8_domain"/>
</dbReference>
<sequence length="1286" mass="138423">MEMSSKYAARFTSASHAEGLSGRIFTGSYMKDPLAYLSRQDGEGVANFTAERLNYNAASGRIADFLGNDADFDRPALAKRGEMFGMRLDGEIYLEAGTHRFRNLTDDGFRLTIGKDVVAQYGDGANYGQARTDGSITIKKAGWYDIGIDYFQGVGAAQLQVRHSHDGGQMKVLGSEPGRLRHEVAGGWTDSNSAPVARDDRFTVEEDGAVRMNLLANDRDADGDDLSIVSLEQPSNGQVTLNPNGTVTYRPNADFSGSDSFTYVISDGRGGKSTASVEMTVEAQQQPVANRAPVAVNDSGFSVAPGQMLHINPADLLANDRDADGDSLSVIRIGNVSGGTASMSDGMIHFTGGEAGTATFNYVISDGNGGTDRGRVTVEVGANGGNSGGGHTDHDGGTGGNTGGGNSGGGNTGGTGGGHGNHGGGHDLITPPQTSAQIQAFLREIINAPEHTAHHPAASPDHDGSLQLVPRAEATHIAIAHGDWNDPSIWQNGQVPGADAKVLIPEGIAVTYGAVNNASLFTVRVDGVLDFATDHDSRMLVDTMVVSPSGHLIMGTEDNPVRSNVNIDIVFADNGNIDTGWDPSLLSRGLLSHGSVTIHGEEKSSHVKVEVDAMAGDNRLTLSEVPDGWKVGDKLVLTGTHQQGWDWNNDTRRVEKSESQDEEVTIRSINGNQIVLDQRLQYDHDTPRDDLKAYVANMTRNVTFSSEGGDDLPVHQRGHVMFMHSDDIDVRYAGFNDLGRTDKSRPAFDINDLGGPGAVATDANIQTRYPFHFHETGVTDLENPAMAVGNVVDGSPGWGYVHHSSNANFTNNVAFDVFGAAFVAEDGNETGIWYRNIAINSDGVGYGDWTVKWQSDVERGDNGRTGDGYFFAGRLVEAAENVAANTTNGYVWLHRGDRDAVDFATSHHPELGYGQTRSRVDQTPIQGFYDNEAFGTNTGIIVVKANPDQGHDVRSVFDGFLNWETREGINASYTSHYTFLNVDLVGQRAENGGFSGATGAGVVFGTNTFDMVVNGATIRGFQNAYDLQHNDSTDGVRPQDFRNIAIDSEHSNIRGAVAAESVGGQLRMLDSSQLVSDRLRFDFTGDRTIGQWDNMFFDGTKYDSIGAIDRIFDMEQQGLWTWDKDALLSSQGYHRLADGTPVLLVADYIADRATGQLSKHTLVFELDFNASQLSGYTDHGTVTLGGPAPIANNDRATTQMNQSVRLDLVANDRDPDGGRVYVDGLTDPRNGDVFLQDDGTVLYRPNTGFSGNDSFYYWAADEEGNFTQARADIVVTEMMMTDSFDF</sequence>
<name>A0A1H8J4U6_9RHOB</name>
<dbReference type="PANTHER" id="PTHR46769:SF2">
    <property type="entry name" value="FIBROCYSTIN-L ISOFORM 2 PRECURSOR-RELATED"/>
    <property type="match status" value="1"/>
</dbReference>
<reference evidence="5 6" key="1">
    <citation type="submission" date="2016-10" db="EMBL/GenBank/DDBJ databases">
        <authorList>
            <person name="de Groot N.N."/>
        </authorList>
    </citation>
    <scope>NUCLEOTIDE SEQUENCE [LARGE SCALE GENOMIC DNA]</scope>
    <source>
        <strain evidence="5 6">DSM 8512</strain>
    </source>
</reference>
<feature type="region of interest" description="Disordered" evidence="3">
    <location>
        <begin position="381"/>
        <end position="430"/>
    </location>
</feature>
<accession>A0A1H8J4U6</accession>
<dbReference type="InterPro" id="IPR055401">
    <property type="entry name" value="CEMIP_beta-hel_dom"/>
</dbReference>
<protein>
    <submittedName>
        <fullName evidence="5">Cadherin-like</fullName>
    </submittedName>
</protein>
<evidence type="ECO:0000313" key="6">
    <source>
        <dbReference type="Proteomes" id="UP000199054"/>
    </source>
</evidence>
<dbReference type="PANTHER" id="PTHR46769">
    <property type="entry name" value="POLYCYSTIC KIDNEY AND HEPATIC DISEASE 1 (AUTOSOMAL RECESSIVE)-LIKE 1"/>
    <property type="match status" value="1"/>
</dbReference>
<dbReference type="SMART" id="SM01225">
    <property type="entry name" value="G8"/>
    <property type="match status" value="1"/>
</dbReference>
<dbReference type="Proteomes" id="UP000199054">
    <property type="component" value="Unassembled WGS sequence"/>
</dbReference>
<dbReference type="NCBIfam" id="NF012211">
    <property type="entry name" value="tand_rpt_95"/>
    <property type="match status" value="3"/>
</dbReference>
<keyword evidence="2" id="KW-0325">Glycoprotein</keyword>
<dbReference type="EMBL" id="FODE01000015">
    <property type="protein sequence ID" value="SEN75038.1"/>
    <property type="molecule type" value="Genomic_DNA"/>
</dbReference>
<dbReference type="InterPro" id="IPR052387">
    <property type="entry name" value="Fibrocystin"/>
</dbReference>
<dbReference type="Gene3D" id="2.60.40.3440">
    <property type="match status" value="1"/>
</dbReference>
<dbReference type="STRING" id="34002.SAMN04489859_101554"/>
<keyword evidence="1" id="KW-0732">Signal</keyword>
<gene>
    <name evidence="5" type="ORF">SAMN04489859_101554</name>
</gene>
<dbReference type="Pfam" id="PF17963">
    <property type="entry name" value="Big_9"/>
    <property type="match status" value="3"/>
</dbReference>
<feature type="domain" description="G8" evidence="4">
    <location>
        <begin position="488"/>
        <end position="611"/>
    </location>
</feature>
<feature type="compositionally biased region" description="Gly residues" evidence="3">
    <location>
        <begin position="397"/>
        <end position="423"/>
    </location>
</feature>
<evidence type="ECO:0000256" key="1">
    <source>
        <dbReference type="ARBA" id="ARBA00022729"/>
    </source>
</evidence>
<dbReference type="Pfam" id="PF24606">
    <property type="entry name" value="CEMIP_beta-hel"/>
    <property type="match status" value="1"/>
</dbReference>
<dbReference type="Pfam" id="PF10162">
    <property type="entry name" value="G8"/>
    <property type="match status" value="1"/>
</dbReference>
<dbReference type="OrthoDB" id="220114at2"/>
<evidence type="ECO:0000256" key="3">
    <source>
        <dbReference type="SAM" id="MobiDB-lite"/>
    </source>
</evidence>
<keyword evidence="6" id="KW-1185">Reference proteome</keyword>
<dbReference type="PROSITE" id="PS51484">
    <property type="entry name" value="G8"/>
    <property type="match status" value="1"/>
</dbReference>
<evidence type="ECO:0000256" key="2">
    <source>
        <dbReference type="ARBA" id="ARBA00023180"/>
    </source>
</evidence>
<organism evidence="5 6">
    <name type="scientific">Paracoccus alcaliphilus</name>
    <dbReference type="NCBI Taxonomy" id="34002"/>
    <lineage>
        <taxon>Bacteria</taxon>
        <taxon>Pseudomonadati</taxon>
        <taxon>Pseudomonadota</taxon>
        <taxon>Alphaproteobacteria</taxon>
        <taxon>Rhodobacterales</taxon>
        <taxon>Paracoccaceae</taxon>
        <taxon>Paracoccus</taxon>
    </lineage>
</organism>
<dbReference type="Gene3D" id="2.60.40.2810">
    <property type="match status" value="2"/>
</dbReference>
<proteinExistence type="predicted"/>
<evidence type="ECO:0000259" key="4">
    <source>
        <dbReference type="PROSITE" id="PS51484"/>
    </source>
</evidence>